<dbReference type="InterPro" id="IPR007484">
    <property type="entry name" value="Peptidase_M28"/>
</dbReference>
<accession>A0A7W8JXV0</accession>
<dbReference type="SUPFAM" id="SSF53187">
    <property type="entry name" value="Zn-dependent exopeptidases"/>
    <property type="match status" value="1"/>
</dbReference>
<evidence type="ECO:0000259" key="2">
    <source>
        <dbReference type="Pfam" id="PF04389"/>
    </source>
</evidence>
<dbReference type="EC" id="3.4.11.6" evidence="3"/>
<evidence type="ECO:0000313" key="3">
    <source>
        <dbReference type="EMBL" id="MBB5365227.1"/>
    </source>
</evidence>
<keyword evidence="3" id="KW-0031">Aminopeptidase</keyword>
<gene>
    <name evidence="3" type="ORF">HNQ08_004348</name>
</gene>
<dbReference type="Gene3D" id="3.50.30.30">
    <property type="match status" value="1"/>
</dbReference>
<protein>
    <submittedName>
        <fullName evidence="3">Aminopeptidase YwaD</fullName>
        <ecNumber evidence="3">3.4.11.10</ecNumber>
        <ecNumber evidence="3">3.4.11.6</ecNumber>
    </submittedName>
</protein>
<dbReference type="EC" id="3.4.11.10" evidence="3"/>
<keyword evidence="3" id="KW-0378">Hydrolase</keyword>
<dbReference type="PANTHER" id="PTHR12147">
    <property type="entry name" value="METALLOPEPTIDASE M28 FAMILY MEMBER"/>
    <property type="match status" value="1"/>
</dbReference>
<dbReference type="AlphaFoldDB" id="A0A7W8JXV0"/>
<keyword evidence="1" id="KW-0812">Transmembrane</keyword>
<keyword evidence="4" id="KW-1185">Reference proteome</keyword>
<name>A0A7W8JXV0_9DEIO</name>
<dbReference type="InterPro" id="IPR045175">
    <property type="entry name" value="M28_fam"/>
</dbReference>
<organism evidence="3 4">
    <name type="scientific">Deinococcus humi</name>
    <dbReference type="NCBI Taxonomy" id="662880"/>
    <lineage>
        <taxon>Bacteria</taxon>
        <taxon>Thermotogati</taxon>
        <taxon>Deinococcota</taxon>
        <taxon>Deinococci</taxon>
        <taxon>Deinococcales</taxon>
        <taxon>Deinococcaceae</taxon>
        <taxon>Deinococcus</taxon>
    </lineage>
</organism>
<dbReference type="RefSeq" id="WP_184136551.1">
    <property type="nucleotide sequence ID" value="NZ_JACHFL010000016.1"/>
</dbReference>
<dbReference type="EMBL" id="JACHFL010000016">
    <property type="protein sequence ID" value="MBB5365227.1"/>
    <property type="molecule type" value="Genomic_DNA"/>
</dbReference>
<dbReference type="Proteomes" id="UP000552709">
    <property type="component" value="Unassembled WGS sequence"/>
</dbReference>
<reference evidence="3 4" key="1">
    <citation type="submission" date="2020-08" db="EMBL/GenBank/DDBJ databases">
        <title>Genomic Encyclopedia of Type Strains, Phase IV (KMG-IV): sequencing the most valuable type-strain genomes for metagenomic binning, comparative biology and taxonomic classification.</title>
        <authorList>
            <person name="Goeker M."/>
        </authorList>
    </citation>
    <scope>NUCLEOTIDE SEQUENCE [LARGE SCALE GENOMIC DNA]</scope>
    <source>
        <strain evidence="3 4">DSM 27939</strain>
    </source>
</reference>
<comment type="caution">
    <text evidence="3">The sequence shown here is derived from an EMBL/GenBank/DDBJ whole genome shotgun (WGS) entry which is preliminary data.</text>
</comment>
<dbReference type="PANTHER" id="PTHR12147:SF26">
    <property type="entry name" value="PEPTIDASE M28 DOMAIN-CONTAINING PROTEIN"/>
    <property type="match status" value="1"/>
</dbReference>
<feature type="transmembrane region" description="Helical" evidence="1">
    <location>
        <begin position="16"/>
        <end position="37"/>
    </location>
</feature>
<proteinExistence type="predicted"/>
<dbReference type="Gene3D" id="3.40.630.10">
    <property type="entry name" value="Zn peptidases"/>
    <property type="match status" value="1"/>
</dbReference>
<keyword evidence="1" id="KW-0472">Membrane</keyword>
<dbReference type="GO" id="GO:0006508">
    <property type="term" value="P:proteolysis"/>
    <property type="evidence" value="ECO:0007669"/>
    <property type="project" value="InterPro"/>
</dbReference>
<evidence type="ECO:0000313" key="4">
    <source>
        <dbReference type="Proteomes" id="UP000552709"/>
    </source>
</evidence>
<feature type="domain" description="Peptidase M28" evidence="2">
    <location>
        <begin position="241"/>
        <end position="410"/>
    </location>
</feature>
<keyword evidence="1" id="KW-1133">Transmembrane helix</keyword>
<keyword evidence="3" id="KW-0645">Protease</keyword>
<evidence type="ECO:0000256" key="1">
    <source>
        <dbReference type="SAM" id="Phobius"/>
    </source>
</evidence>
<dbReference type="GO" id="GO:0004177">
    <property type="term" value="F:aminopeptidase activity"/>
    <property type="evidence" value="ECO:0007669"/>
    <property type="project" value="UniProtKB-KW"/>
</dbReference>
<sequence length="449" mass="48347">MYARTRRLPTKPALPAWKWALAISMVVLLMVGIWRIVTWPRNPATQAAATRRTVVQDWSTLKRFGPRPVGTPGHDQAVAWLEDQFTALGYRVTRQPVTLERPFDQGGTVKVGNLSVSAAAIYGAGGGEQTGRLVRVSPAASRADMEAAGLRGQLALVALEGASCDAVSWRDLADRSIAAGAFGLVLVNNCPVQQLKRIAATSLPLVMISGAEGLKVLGLAGQTATVTCNVELREVTGHNLIAARVSATPEIVFGAHLDSVNDSPGANDNASGVLAVVDLARRAVNTPLAERAWFVLFDAEEYGLHGSSIFARDPSYPIRKTRAMLNMDMVGVAAEPLGVAGDVEVLALARQIRPDLRVFKDDGQPRRVTFGRTSNVQGSSDHVSFMRWGVPTAFLYRGEDINYHSAKDITLDLVMVKDTAAFAAELANRVLDAPWTPREMCDGGQNCRK</sequence>
<dbReference type="GO" id="GO:0008235">
    <property type="term" value="F:metalloexopeptidase activity"/>
    <property type="evidence" value="ECO:0007669"/>
    <property type="project" value="InterPro"/>
</dbReference>
<dbReference type="Pfam" id="PF04389">
    <property type="entry name" value="Peptidase_M28"/>
    <property type="match status" value="1"/>
</dbReference>